<protein>
    <submittedName>
        <fullName evidence="3">DUF4132 domain-containing protein</fullName>
    </submittedName>
</protein>
<evidence type="ECO:0000313" key="4">
    <source>
        <dbReference type="Proteomes" id="UP001596074"/>
    </source>
</evidence>
<reference evidence="4" key="1">
    <citation type="journal article" date="2019" name="Int. J. Syst. Evol. Microbiol.">
        <title>The Global Catalogue of Microorganisms (GCM) 10K type strain sequencing project: providing services to taxonomists for standard genome sequencing and annotation.</title>
        <authorList>
            <consortium name="The Broad Institute Genomics Platform"/>
            <consortium name="The Broad Institute Genome Sequencing Center for Infectious Disease"/>
            <person name="Wu L."/>
            <person name="Ma J."/>
        </authorList>
    </citation>
    <scope>NUCLEOTIDE SEQUENCE [LARGE SCALE GENOMIC DNA]</scope>
    <source>
        <strain evidence="4">KCTC 42087</strain>
    </source>
</reference>
<comment type="caution">
    <text evidence="3">The sequence shown here is derived from an EMBL/GenBank/DDBJ whole genome shotgun (WGS) entry which is preliminary data.</text>
</comment>
<dbReference type="Pfam" id="PF13569">
    <property type="entry name" value="DUF4132"/>
    <property type="match status" value="1"/>
</dbReference>
<feature type="region of interest" description="Disordered" evidence="1">
    <location>
        <begin position="360"/>
        <end position="391"/>
    </location>
</feature>
<keyword evidence="4" id="KW-1185">Reference proteome</keyword>
<dbReference type="RefSeq" id="WP_378283768.1">
    <property type="nucleotide sequence ID" value="NZ_JBHSON010000028.1"/>
</dbReference>
<name>A0ABW0ZZK1_9ACTN</name>
<feature type="domain" description="DUF4132" evidence="2">
    <location>
        <begin position="825"/>
        <end position="1003"/>
    </location>
</feature>
<sequence length="1080" mass="116294">MDEDSLVVPVPWRRRLHPRRGGAPGPAVKLDPGAGAALRDKIAAGAAEVGELLGNPRSDPGLVAAGRRHLDGGDDPLGAAVAGQIAIRREDWRDDPHAGLVDAWCADHGIAYAAAAVAAISVAEPTWRWIERGTVSEAWVTLRDPWQEHGHWYGTRGALRRMRAVLAAAGDAEYEEAVARLAGFRDNFLLRLVTAYLVPTRRDWVDECLAERGGARRAALHYMHDWMLWCSIGSAAQLPGLGPLGWYGTQADVANTAVEGVGAAMAPLLADAYDTARNVPGRRHTSELLAVIPTDEAFQALADRADRDRVRPALAAAMKRFPARAARLLPPAAAGTGKAAAIAAELLAEHRLTHPDLFPGGEGTGAPGGAAVPDARSSDLPGTLADPPWERDRARPGAVVIDDPVALDYTAVTWRPGERESWAVSSLWETESHWDQEIADFETGTLTDRRAADLFADGPEERVRPLFRRWSPREIHVIRWRARRLAARYELDAVPLLVRAAAEHSGDRQEALLPFVTPEVASLMARWALRVKSARPTAVAWFERHRLAAALPLIPVALGPVGRDRHAAEAALLLIAAREGAEPIVEAARIHGRVAADAIADLMRTDPLDLAPARPSKIGEWAEPAHLPRVLLEGGDRALPAAATRHLLTLMSLVRPGVGYAGVDEVREACDEASLAEFSWAVFERWQGAGAPSGDGWALTQLGRFGGDDAARRLTPLIKAWPGRSLHKRAAAGLEVLAEIGTDVALTHLHGIAQKPRYKGLQRQAEETVARVAAELGLSGDELADRLVPDFGLDAAGSMVLDYGPRRFTVGFDEQLKPYVLDKRGRPRRTLPKAGANDDPGLAPAAYKRFAALKKDVRTVAAVQIRRLETAMIERRRWPPADFRRLLAGHPLLGHLVRRLVWQTGDGTAFRVAEDGTFADSADDALVLPGGAWVRIPHRLDLTGSVEAWAAVFADYEIAQPFAQLGRPVHELTPQERETGDLARFQGVRVPLGRLLALERQGWEHESPGDAGIVAGLSRPLPGGASAVIGFEPAVAIGYRDPAEEVTIGAWISGGAAALDSIAACELLAELTAVTGIPEA</sequence>
<dbReference type="Proteomes" id="UP001596074">
    <property type="component" value="Unassembled WGS sequence"/>
</dbReference>
<dbReference type="InterPro" id="IPR025406">
    <property type="entry name" value="DUF4132"/>
</dbReference>
<evidence type="ECO:0000259" key="2">
    <source>
        <dbReference type="Pfam" id="PF13569"/>
    </source>
</evidence>
<dbReference type="EMBL" id="JBHSON010000028">
    <property type="protein sequence ID" value="MFC5748132.1"/>
    <property type="molecule type" value="Genomic_DNA"/>
</dbReference>
<accession>A0ABW0ZZK1</accession>
<evidence type="ECO:0000313" key="3">
    <source>
        <dbReference type="EMBL" id="MFC5748132.1"/>
    </source>
</evidence>
<gene>
    <name evidence="3" type="ORF">ACFPZN_21095</name>
</gene>
<proteinExistence type="predicted"/>
<organism evidence="3 4">
    <name type="scientific">Actinomadura rugatobispora</name>
    <dbReference type="NCBI Taxonomy" id="1994"/>
    <lineage>
        <taxon>Bacteria</taxon>
        <taxon>Bacillati</taxon>
        <taxon>Actinomycetota</taxon>
        <taxon>Actinomycetes</taxon>
        <taxon>Streptosporangiales</taxon>
        <taxon>Thermomonosporaceae</taxon>
        <taxon>Actinomadura</taxon>
    </lineage>
</organism>
<evidence type="ECO:0000256" key="1">
    <source>
        <dbReference type="SAM" id="MobiDB-lite"/>
    </source>
</evidence>